<gene>
    <name evidence="1" type="ORF">Ahy_B06g081340</name>
</gene>
<accession>A0A444YKR7</accession>
<dbReference type="Proteomes" id="UP000289738">
    <property type="component" value="Chromosome B06"/>
</dbReference>
<reference evidence="1 2" key="1">
    <citation type="submission" date="2019-01" db="EMBL/GenBank/DDBJ databases">
        <title>Sequencing of cultivated peanut Arachis hypogaea provides insights into genome evolution and oil improvement.</title>
        <authorList>
            <person name="Chen X."/>
        </authorList>
    </citation>
    <scope>NUCLEOTIDE SEQUENCE [LARGE SCALE GENOMIC DNA]</scope>
    <source>
        <strain evidence="2">cv. Fuhuasheng</strain>
        <tissue evidence="1">Leaves</tissue>
    </source>
</reference>
<evidence type="ECO:0000313" key="1">
    <source>
        <dbReference type="EMBL" id="RYR02540.1"/>
    </source>
</evidence>
<proteinExistence type="predicted"/>
<dbReference type="AlphaFoldDB" id="A0A444YKR7"/>
<sequence length="65" mass="7291">MYIINQQLAISFPIKNGVGHHELALILQLKYAEHNLCKYLQALILQLNHVPLSPGSHSIYTGIPN</sequence>
<organism evidence="1 2">
    <name type="scientific">Arachis hypogaea</name>
    <name type="common">Peanut</name>
    <dbReference type="NCBI Taxonomy" id="3818"/>
    <lineage>
        <taxon>Eukaryota</taxon>
        <taxon>Viridiplantae</taxon>
        <taxon>Streptophyta</taxon>
        <taxon>Embryophyta</taxon>
        <taxon>Tracheophyta</taxon>
        <taxon>Spermatophyta</taxon>
        <taxon>Magnoliopsida</taxon>
        <taxon>eudicotyledons</taxon>
        <taxon>Gunneridae</taxon>
        <taxon>Pentapetalae</taxon>
        <taxon>rosids</taxon>
        <taxon>fabids</taxon>
        <taxon>Fabales</taxon>
        <taxon>Fabaceae</taxon>
        <taxon>Papilionoideae</taxon>
        <taxon>50 kb inversion clade</taxon>
        <taxon>dalbergioids sensu lato</taxon>
        <taxon>Dalbergieae</taxon>
        <taxon>Pterocarpus clade</taxon>
        <taxon>Arachis</taxon>
    </lineage>
</organism>
<keyword evidence="2" id="KW-1185">Reference proteome</keyword>
<dbReference type="EMBL" id="SDMP01000016">
    <property type="protein sequence ID" value="RYR02540.1"/>
    <property type="molecule type" value="Genomic_DNA"/>
</dbReference>
<comment type="caution">
    <text evidence="1">The sequence shown here is derived from an EMBL/GenBank/DDBJ whole genome shotgun (WGS) entry which is preliminary data.</text>
</comment>
<evidence type="ECO:0000313" key="2">
    <source>
        <dbReference type="Proteomes" id="UP000289738"/>
    </source>
</evidence>
<name>A0A444YKR7_ARAHY</name>
<protein>
    <submittedName>
        <fullName evidence="1">Uncharacterized protein</fullName>
    </submittedName>
</protein>